<organism evidence="1 2">
    <name type="scientific">Enterobacter cloacae</name>
    <dbReference type="NCBI Taxonomy" id="550"/>
    <lineage>
        <taxon>Bacteria</taxon>
        <taxon>Pseudomonadati</taxon>
        <taxon>Pseudomonadota</taxon>
        <taxon>Gammaproteobacteria</taxon>
        <taxon>Enterobacterales</taxon>
        <taxon>Enterobacteriaceae</taxon>
        <taxon>Enterobacter</taxon>
        <taxon>Enterobacter cloacae complex</taxon>
    </lineage>
</organism>
<proteinExistence type="predicted"/>
<dbReference type="Proteomes" id="UP000255106">
    <property type="component" value="Unassembled WGS sequence"/>
</dbReference>
<dbReference type="AlphaFoldDB" id="A0A377LR34"/>
<accession>A0A377LR34</accession>
<protein>
    <submittedName>
        <fullName evidence="1">Uncharacterized protein</fullName>
    </submittedName>
</protein>
<evidence type="ECO:0000313" key="2">
    <source>
        <dbReference type="Proteomes" id="UP000255106"/>
    </source>
</evidence>
<evidence type="ECO:0000313" key="1">
    <source>
        <dbReference type="EMBL" id="STQ08815.1"/>
    </source>
</evidence>
<gene>
    <name evidence="1" type="ORF">NCTC10005_01501</name>
</gene>
<name>A0A377LR34_ENTCL</name>
<sequence length="140" mass="15745">MLTKVTTFTTTMWVIYWVHRSTANGRTNTTPACSTSFTQNAQHMLSIANFAQSSAAVCFDFTHFTRTQTQGDISTVTRNDLNVSTRGTRQLTAFTWFHFYVMNGRTNRDIAHRQGVACFDCSINARLNLVASFQALGARM</sequence>
<reference evidence="1 2" key="1">
    <citation type="submission" date="2018-06" db="EMBL/GenBank/DDBJ databases">
        <authorList>
            <consortium name="Pathogen Informatics"/>
            <person name="Doyle S."/>
        </authorList>
    </citation>
    <scope>NUCLEOTIDE SEQUENCE [LARGE SCALE GENOMIC DNA]</scope>
    <source>
        <strain evidence="1 2">NCTC10005</strain>
    </source>
</reference>
<dbReference type="EMBL" id="UGJB01000004">
    <property type="protein sequence ID" value="STQ08815.1"/>
    <property type="molecule type" value="Genomic_DNA"/>
</dbReference>